<dbReference type="STRING" id="1367477.N288_15375"/>
<dbReference type="HOGENOM" id="CLU_3164713_0_0_9"/>
<dbReference type="EMBL" id="CP006643">
    <property type="protein sequence ID" value="AGX04975.1"/>
    <property type="molecule type" value="Genomic_DNA"/>
</dbReference>
<name>U5LBZ4_9BACI</name>
<accession>U5LBZ4</accession>
<evidence type="ECO:0000313" key="2">
    <source>
        <dbReference type="Proteomes" id="UP000017805"/>
    </source>
</evidence>
<proteinExistence type="predicted"/>
<sequence>MSVSKRSSHVSREECGIHEWVEKGAVMYPGRSAEYMSEMKKEQSCIP</sequence>
<organism evidence="1 2">
    <name type="scientific">Bacillus infantis NRRL B-14911</name>
    <dbReference type="NCBI Taxonomy" id="1367477"/>
    <lineage>
        <taxon>Bacteria</taxon>
        <taxon>Bacillati</taxon>
        <taxon>Bacillota</taxon>
        <taxon>Bacilli</taxon>
        <taxon>Bacillales</taxon>
        <taxon>Bacillaceae</taxon>
        <taxon>Bacillus</taxon>
    </lineage>
</organism>
<gene>
    <name evidence="1" type="ORF">N288_15375</name>
</gene>
<keyword evidence="2" id="KW-1185">Reference proteome</keyword>
<dbReference type="Proteomes" id="UP000017805">
    <property type="component" value="Chromosome"/>
</dbReference>
<evidence type="ECO:0000313" key="1">
    <source>
        <dbReference type="EMBL" id="AGX04975.1"/>
    </source>
</evidence>
<dbReference type="KEGG" id="bif:N288_15375"/>
<dbReference type="AlphaFoldDB" id="U5LBZ4"/>
<dbReference type="PATRIC" id="fig|1367477.3.peg.3053"/>
<reference evidence="1 2" key="1">
    <citation type="submission" date="2013-07" db="EMBL/GenBank/DDBJ databases">
        <title>Complete genome sequence of Bacillus infantis NRRL B-14911 that has potential to induce cardiac disease by antigenic mimicry.</title>
        <authorList>
            <person name="Massilamany C."/>
            <person name="Smith T.P.L."/>
            <person name="Loy J.D."/>
            <person name="Barletta R."/>
            <person name="Reddy J."/>
        </authorList>
    </citation>
    <scope>NUCLEOTIDE SEQUENCE [LARGE SCALE GENOMIC DNA]</scope>
    <source>
        <strain evidence="1 2">NRRL B-14911</strain>
    </source>
</reference>
<dbReference type="RefSeq" id="WP_022544040.1">
    <property type="nucleotide sequence ID" value="NC_022524.1"/>
</dbReference>
<protein>
    <submittedName>
        <fullName evidence="1">Uncharacterized protein</fullName>
    </submittedName>
</protein>